<feature type="domain" description="BZIP" evidence="8">
    <location>
        <begin position="270"/>
        <end position="333"/>
    </location>
</feature>
<keyword evidence="6" id="KW-0539">Nucleus</keyword>
<dbReference type="AlphaFoldDB" id="A0A978USM3"/>
<evidence type="ECO:0000256" key="3">
    <source>
        <dbReference type="ARBA" id="ARBA00023015"/>
    </source>
</evidence>
<dbReference type="InterPro" id="IPR045314">
    <property type="entry name" value="bZIP_plant_GBF1"/>
</dbReference>
<comment type="subcellular location">
    <subcellularLocation>
        <location evidence="1">Nucleus</location>
    </subcellularLocation>
</comment>
<protein>
    <recommendedName>
        <fullName evidence="8">BZIP domain-containing protein</fullName>
    </recommendedName>
</protein>
<dbReference type="GO" id="GO:0005634">
    <property type="term" value="C:nucleus"/>
    <property type="evidence" value="ECO:0007669"/>
    <property type="project" value="UniProtKB-SubCell"/>
</dbReference>
<dbReference type="GO" id="GO:0000976">
    <property type="term" value="F:transcription cis-regulatory region binding"/>
    <property type="evidence" value="ECO:0007669"/>
    <property type="project" value="UniProtKB-ARBA"/>
</dbReference>
<dbReference type="InterPro" id="IPR046347">
    <property type="entry name" value="bZIP_sf"/>
</dbReference>
<gene>
    <name evidence="9" type="ORF">FEM48_Zijuj09G0110200</name>
</gene>
<dbReference type="InterPro" id="IPR012900">
    <property type="entry name" value="MFMR"/>
</dbReference>
<evidence type="ECO:0000313" key="9">
    <source>
        <dbReference type="EMBL" id="KAH7517873.1"/>
    </source>
</evidence>
<feature type="region of interest" description="Disordered" evidence="7">
    <location>
        <begin position="266"/>
        <end position="292"/>
    </location>
</feature>
<dbReference type="Pfam" id="PF07777">
    <property type="entry name" value="MFMR"/>
    <property type="match status" value="1"/>
</dbReference>
<evidence type="ECO:0000256" key="5">
    <source>
        <dbReference type="ARBA" id="ARBA00023163"/>
    </source>
</evidence>
<reference evidence="9" key="1">
    <citation type="journal article" date="2021" name="Front. Plant Sci.">
        <title>Chromosome-Scale Genome Assembly for Chinese Sour Jujube and Insights Into Its Genome Evolution and Domestication Signature.</title>
        <authorList>
            <person name="Shen L.-Y."/>
            <person name="Luo H."/>
            <person name="Wang X.-L."/>
            <person name="Wang X.-M."/>
            <person name="Qiu X.-J."/>
            <person name="Liu H."/>
            <person name="Zhou S.-S."/>
            <person name="Jia K.-H."/>
            <person name="Nie S."/>
            <person name="Bao Y.-T."/>
            <person name="Zhang R.-G."/>
            <person name="Yun Q.-Z."/>
            <person name="Chai Y.-H."/>
            <person name="Lu J.-Y."/>
            <person name="Li Y."/>
            <person name="Zhao S.-W."/>
            <person name="Mao J.-F."/>
            <person name="Jia S.-G."/>
            <person name="Mao Y.-M."/>
        </authorList>
    </citation>
    <scope>NUCLEOTIDE SEQUENCE</scope>
    <source>
        <strain evidence="9">AT0</strain>
        <tissue evidence="9">Leaf</tissue>
    </source>
</reference>
<sequence>MKSMWFIQFIYCTDSMGTNEANGVVKPFQLIGDREVNVNANSLEQLVSTQNVPIAPSRSDWPTHAQAFYPYGATPHHFFTSRASVSPSFYPAYMVGNQHQIMQLYGTPVQYSAQYGHNQPPSYPNGAVFTVPQKEANPSEKDLGSMRKCKRSSENEYLTGNRLGESGNRTLPLRNDGDGALQSAPIGTEGLSDETCNTDRDFSAAKKQRYNQRLVDGAVAQTDATLQYHDVNADSGLQDSAVNMVQTKSNTGIASNWSSTKTILAKEEHDQRKERRKQSNRESAKRSRCRRQEECRKLQGTAEDLAKETSNLRAGIMRVSKECRKLKKENKSIMKGLEKMYGPDAVGDLKAEEPGSVNGDGESSSDESGNETSDEDEDA</sequence>
<dbReference type="GO" id="GO:0003700">
    <property type="term" value="F:DNA-binding transcription factor activity"/>
    <property type="evidence" value="ECO:0007669"/>
    <property type="project" value="InterPro"/>
</dbReference>
<dbReference type="Gene3D" id="1.20.5.170">
    <property type="match status" value="1"/>
</dbReference>
<dbReference type="SUPFAM" id="SSF57959">
    <property type="entry name" value="Leucine zipper domain"/>
    <property type="match status" value="1"/>
</dbReference>
<dbReference type="PANTHER" id="PTHR45967">
    <property type="entry name" value="G-BOX-BINDING FACTOR 3-RELATED"/>
    <property type="match status" value="1"/>
</dbReference>
<evidence type="ECO:0000259" key="8">
    <source>
        <dbReference type="PROSITE" id="PS50217"/>
    </source>
</evidence>
<comment type="similarity">
    <text evidence="2">Belongs to the bZIP family.</text>
</comment>
<feature type="compositionally biased region" description="Acidic residues" evidence="7">
    <location>
        <begin position="363"/>
        <end position="379"/>
    </location>
</feature>
<dbReference type="InterPro" id="IPR044827">
    <property type="entry name" value="GBF-like"/>
</dbReference>
<evidence type="ECO:0000256" key="6">
    <source>
        <dbReference type="ARBA" id="ARBA00023242"/>
    </source>
</evidence>
<evidence type="ECO:0000256" key="4">
    <source>
        <dbReference type="ARBA" id="ARBA00023125"/>
    </source>
</evidence>
<evidence type="ECO:0000256" key="2">
    <source>
        <dbReference type="ARBA" id="ARBA00007163"/>
    </source>
</evidence>
<name>A0A978USM3_ZIZJJ</name>
<proteinExistence type="inferred from homology"/>
<keyword evidence="5" id="KW-0804">Transcription</keyword>
<keyword evidence="3" id="KW-0805">Transcription regulation</keyword>
<dbReference type="PROSITE" id="PS00036">
    <property type="entry name" value="BZIP_BASIC"/>
    <property type="match status" value="1"/>
</dbReference>
<dbReference type="Proteomes" id="UP000813462">
    <property type="component" value="Unassembled WGS sequence"/>
</dbReference>
<comment type="caution">
    <text evidence="9">The sequence shown here is derived from an EMBL/GenBank/DDBJ whole genome shotgun (WGS) entry which is preliminary data.</text>
</comment>
<evidence type="ECO:0000256" key="7">
    <source>
        <dbReference type="SAM" id="MobiDB-lite"/>
    </source>
</evidence>
<evidence type="ECO:0000313" key="10">
    <source>
        <dbReference type="Proteomes" id="UP000813462"/>
    </source>
</evidence>
<dbReference type="Pfam" id="PF00170">
    <property type="entry name" value="bZIP_1"/>
    <property type="match status" value="1"/>
</dbReference>
<feature type="region of interest" description="Disordered" evidence="7">
    <location>
        <begin position="150"/>
        <end position="197"/>
    </location>
</feature>
<feature type="region of interest" description="Disordered" evidence="7">
    <location>
        <begin position="344"/>
        <end position="379"/>
    </location>
</feature>
<dbReference type="SMART" id="SM00338">
    <property type="entry name" value="BRLZ"/>
    <property type="match status" value="1"/>
</dbReference>
<accession>A0A978USM3</accession>
<keyword evidence="4" id="KW-0238">DNA-binding</keyword>
<dbReference type="PANTHER" id="PTHR45967:SF20">
    <property type="entry name" value="G-BOX-BINDING FACTOR 1"/>
    <property type="match status" value="1"/>
</dbReference>
<organism evidence="9 10">
    <name type="scientific">Ziziphus jujuba var. spinosa</name>
    <dbReference type="NCBI Taxonomy" id="714518"/>
    <lineage>
        <taxon>Eukaryota</taxon>
        <taxon>Viridiplantae</taxon>
        <taxon>Streptophyta</taxon>
        <taxon>Embryophyta</taxon>
        <taxon>Tracheophyta</taxon>
        <taxon>Spermatophyta</taxon>
        <taxon>Magnoliopsida</taxon>
        <taxon>eudicotyledons</taxon>
        <taxon>Gunneridae</taxon>
        <taxon>Pentapetalae</taxon>
        <taxon>rosids</taxon>
        <taxon>fabids</taxon>
        <taxon>Rosales</taxon>
        <taxon>Rhamnaceae</taxon>
        <taxon>Paliureae</taxon>
        <taxon>Ziziphus</taxon>
    </lineage>
</organism>
<evidence type="ECO:0000256" key="1">
    <source>
        <dbReference type="ARBA" id="ARBA00004123"/>
    </source>
</evidence>
<dbReference type="InterPro" id="IPR004827">
    <property type="entry name" value="bZIP"/>
</dbReference>
<dbReference type="PROSITE" id="PS50217">
    <property type="entry name" value="BZIP"/>
    <property type="match status" value="1"/>
</dbReference>
<dbReference type="CDD" id="cd14702">
    <property type="entry name" value="bZIP_plant_GBF1"/>
    <property type="match status" value="1"/>
</dbReference>
<dbReference type="EMBL" id="JAEACU010000009">
    <property type="protein sequence ID" value="KAH7517873.1"/>
    <property type="molecule type" value="Genomic_DNA"/>
</dbReference>